<dbReference type="OrthoDB" id="417797at2759"/>
<feature type="transmembrane region" description="Helical" evidence="1">
    <location>
        <begin position="243"/>
        <end position="264"/>
    </location>
</feature>
<dbReference type="PANTHER" id="PTHR35514">
    <property type="entry name" value="THYLAKOID LUMENAL 15.0 KDA PROTEIN 2, CHLOROPLASTIC"/>
    <property type="match status" value="1"/>
</dbReference>
<feature type="transmembrane region" description="Helical" evidence="1">
    <location>
        <begin position="182"/>
        <end position="204"/>
    </location>
</feature>
<feature type="transmembrane region" description="Helical" evidence="1">
    <location>
        <begin position="270"/>
        <end position="289"/>
    </location>
</feature>
<proteinExistence type="predicted"/>
<evidence type="ECO:0000256" key="1">
    <source>
        <dbReference type="SAM" id="Phobius"/>
    </source>
</evidence>
<dbReference type="Proteomes" id="UP001055712">
    <property type="component" value="Unassembled WGS sequence"/>
</dbReference>
<evidence type="ECO:0000313" key="3">
    <source>
        <dbReference type="Proteomes" id="UP001055712"/>
    </source>
</evidence>
<gene>
    <name evidence="2" type="ORF">D9Q98_005898</name>
</gene>
<protein>
    <recommendedName>
        <fullName evidence="4">TPM domain-containing protein</fullName>
    </recommendedName>
</protein>
<name>A0A9D4TWL1_CHLVU</name>
<keyword evidence="3" id="KW-1185">Reference proteome</keyword>
<sequence length="309" mass="32575">MHVAQCRCAVSVASRSQPAHAPARPPPVAAASSLLARLRSAAAATSLAAALALAPLNSAALAQGGSSLISNAVPVVDLARVVPSERLEPLNRQLLDLEQATGWRVRMLTRYGPTAEPTLEQLRDGWSVDDKTVVVFVDPSSPNIMTFNFGRGVREVLRPQFFTELQGRYGNMFNVREQGESAAVMGMMDALTGCLAAGGCFAVPGLSADHYFFTLVLSIAGGIVAGSAARIEPQGFVQRREVWVLLFSPLWATLFVSFGLGPVLSRTSDVLPLVGNTLGFAAAAAAVGWQRDIAKATGLTVDEQQDSGS</sequence>
<dbReference type="PANTHER" id="PTHR35514:SF1">
    <property type="entry name" value="THYLAKOID LUMENAL 15.0 KDA PROTEIN 2, CHLOROPLASTIC"/>
    <property type="match status" value="1"/>
</dbReference>
<comment type="caution">
    <text evidence="2">The sequence shown here is derived from an EMBL/GenBank/DDBJ whole genome shotgun (WGS) entry which is preliminary data.</text>
</comment>
<evidence type="ECO:0000313" key="2">
    <source>
        <dbReference type="EMBL" id="KAI3436481.1"/>
    </source>
</evidence>
<evidence type="ECO:0008006" key="4">
    <source>
        <dbReference type="Google" id="ProtNLM"/>
    </source>
</evidence>
<keyword evidence="1" id="KW-0472">Membrane</keyword>
<organism evidence="2 3">
    <name type="scientific">Chlorella vulgaris</name>
    <name type="common">Green alga</name>
    <dbReference type="NCBI Taxonomy" id="3077"/>
    <lineage>
        <taxon>Eukaryota</taxon>
        <taxon>Viridiplantae</taxon>
        <taxon>Chlorophyta</taxon>
        <taxon>core chlorophytes</taxon>
        <taxon>Trebouxiophyceae</taxon>
        <taxon>Chlorellales</taxon>
        <taxon>Chlorellaceae</taxon>
        <taxon>Chlorella clade</taxon>
        <taxon>Chlorella</taxon>
    </lineage>
</organism>
<dbReference type="AlphaFoldDB" id="A0A9D4TWL1"/>
<feature type="transmembrane region" description="Helical" evidence="1">
    <location>
        <begin position="210"/>
        <end position="231"/>
    </location>
</feature>
<accession>A0A9D4TWL1</accession>
<reference evidence="2" key="1">
    <citation type="journal article" date="2019" name="Plant J.">
        <title>Chlorella vulgaris genome assembly and annotation reveals the molecular basis for metabolic acclimation to high light conditions.</title>
        <authorList>
            <person name="Cecchin M."/>
            <person name="Marcolungo L."/>
            <person name="Rossato M."/>
            <person name="Girolomoni L."/>
            <person name="Cosentino E."/>
            <person name="Cuine S."/>
            <person name="Li-Beisson Y."/>
            <person name="Delledonne M."/>
            <person name="Ballottari M."/>
        </authorList>
    </citation>
    <scope>NUCLEOTIDE SEQUENCE</scope>
    <source>
        <strain evidence="2">211/11P</strain>
    </source>
</reference>
<dbReference type="EMBL" id="SIDB01000002">
    <property type="protein sequence ID" value="KAI3436481.1"/>
    <property type="molecule type" value="Genomic_DNA"/>
</dbReference>
<keyword evidence="1" id="KW-0812">Transmembrane</keyword>
<reference evidence="2" key="2">
    <citation type="submission" date="2020-11" db="EMBL/GenBank/DDBJ databases">
        <authorList>
            <person name="Cecchin M."/>
            <person name="Marcolungo L."/>
            <person name="Rossato M."/>
            <person name="Girolomoni L."/>
            <person name="Cosentino E."/>
            <person name="Cuine S."/>
            <person name="Li-Beisson Y."/>
            <person name="Delledonne M."/>
            <person name="Ballottari M."/>
        </authorList>
    </citation>
    <scope>NUCLEOTIDE SEQUENCE</scope>
    <source>
        <strain evidence="2">211/11P</strain>
        <tissue evidence="2">Whole cell</tissue>
    </source>
</reference>
<keyword evidence="1" id="KW-1133">Transmembrane helix</keyword>